<dbReference type="InterPro" id="IPR052026">
    <property type="entry name" value="ExeA_AAA_ATPase_DNA-bind"/>
</dbReference>
<dbReference type="InterPro" id="IPR027417">
    <property type="entry name" value="P-loop_NTPase"/>
</dbReference>
<accession>A0A4R1H9S3</accession>
<dbReference type="AlphaFoldDB" id="A0A4R1H9S3"/>
<name>A0A4R1H9S3_9GAMM</name>
<keyword evidence="1" id="KW-1133">Transmembrane helix</keyword>
<organism evidence="3 4">
    <name type="scientific">Thiogranum longum</name>
    <dbReference type="NCBI Taxonomy" id="1537524"/>
    <lineage>
        <taxon>Bacteria</taxon>
        <taxon>Pseudomonadati</taxon>
        <taxon>Pseudomonadota</taxon>
        <taxon>Gammaproteobacteria</taxon>
        <taxon>Chromatiales</taxon>
        <taxon>Ectothiorhodospiraceae</taxon>
        <taxon>Thiogranum</taxon>
    </lineage>
</organism>
<evidence type="ECO:0000313" key="4">
    <source>
        <dbReference type="Proteomes" id="UP000295707"/>
    </source>
</evidence>
<evidence type="ECO:0000313" key="3">
    <source>
        <dbReference type="EMBL" id="TCK16870.1"/>
    </source>
</evidence>
<comment type="caution">
    <text evidence="3">The sequence shown here is derived from an EMBL/GenBank/DDBJ whole genome shotgun (WGS) entry which is preliminary data.</text>
</comment>
<reference evidence="3 4" key="1">
    <citation type="submission" date="2019-03" db="EMBL/GenBank/DDBJ databases">
        <title>Genomic Encyclopedia of Type Strains, Phase IV (KMG-IV): sequencing the most valuable type-strain genomes for metagenomic binning, comparative biology and taxonomic classification.</title>
        <authorList>
            <person name="Goeker M."/>
        </authorList>
    </citation>
    <scope>NUCLEOTIDE SEQUENCE [LARGE SCALE GENOMIC DNA]</scope>
    <source>
        <strain evidence="3 4">DSM 19610</strain>
    </source>
</reference>
<dbReference type="PANTHER" id="PTHR35894:SF7">
    <property type="entry name" value="GENERAL SECRETION PATHWAY PROTEIN A-RELATED"/>
    <property type="match status" value="1"/>
</dbReference>
<dbReference type="PANTHER" id="PTHR35894">
    <property type="entry name" value="GENERAL SECRETION PATHWAY PROTEIN A-RELATED"/>
    <property type="match status" value="1"/>
</dbReference>
<gene>
    <name evidence="3" type="ORF">DFR30_0089</name>
</gene>
<protein>
    <submittedName>
        <fullName evidence="3">MSHA biogenesis protein MshM</fullName>
    </submittedName>
</protein>
<dbReference type="SUPFAM" id="SSF52540">
    <property type="entry name" value="P-loop containing nucleoside triphosphate hydrolases"/>
    <property type="match status" value="1"/>
</dbReference>
<dbReference type="EMBL" id="SMFX01000001">
    <property type="protein sequence ID" value="TCK16870.1"/>
    <property type="molecule type" value="Genomic_DNA"/>
</dbReference>
<sequence>MYLNHFSLTEPPFTLTPDTEFFFDNGAHREALNVLRVALHGGEGFIKVTGEVGTGKTLLCRKLLGLLDDTCTAYIPNPFLNPVALRMALAEELGIKFARNIGQHRLLGLITERLIEYAAQDKQVVLLLDEVQAMPDETLEALRLLTNLETEKRKLMQVVLFGQPELDHRLSQKHLRQLRQRIVFSYQLGALDRHTLGKYIIHRLRVAGCDNPELFTARALKQIHRASRGIPRLVNLLCHKSMMAAYGAGATQIGVTYIRLAAKDTEDTCHSHRRRVAMASGLAGLLALTSAGLLYAYGL</sequence>
<dbReference type="Gene3D" id="3.40.50.300">
    <property type="entry name" value="P-loop containing nucleotide triphosphate hydrolases"/>
    <property type="match status" value="1"/>
</dbReference>
<dbReference type="OrthoDB" id="9780149at2"/>
<dbReference type="SMART" id="SM00382">
    <property type="entry name" value="AAA"/>
    <property type="match status" value="1"/>
</dbReference>
<keyword evidence="1" id="KW-0472">Membrane</keyword>
<dbReference type="Proteomes" id="UP000295707">
    <property type="component" value="Unassembled WGS sequence"/>
</dbReference>
<keyword evidence="4" id="KW-1185">Reference proteome</keyword>
<feature type="transmembrane region" description="Helical" evidence="1">
    <location>
        <begin position="276"/>
        <end position="297"/>
    </location>
</feature>
<feature type="domain" description="AAA+ ATPase" evidence="2">
    <location>
        <begin position="42"/>
        <end position="206"/>
    </location>
</feature>
<evidence type="ECO:0000256" key="1">
    <source>
        <dbReference type="SAM" id="Phobius"/>
    </source>
</evidence>
<keyword evidence="1" id="KW-0812">Transmembrane</keyword>
<dbReference type="InterPro" id="IPR049945">
    <property type="entry name" value="AAA_22"/>
</dbReference>
<dbReference type="Pfam" id="PF13401">
    <property type="entry name" value="AAA_22"/>
    <property type="match status" value="1"/>
</dbReference>
<proteinExistence type="predicted"/>
<evidence type="ECO:0000259" key="2">
    <source>
        <dbReference type="SMART" id="SM00382"/>
    </source>
</evidence>
<dbReference type="InterPro" id="IPR003593">
    <property type="entry name" value="AAA+_ATPase"/>
</dbReference>
<dbReference type="GO" id="GO:0016887">
    <property type="term" value="F:ATP hydrolysis activity"/>
    <property type="evidence" value="ECO:0007669"/>
    <property type="project" value="InterPro"/>
</dbReference>